<dbReference type="GO" id="GO:0003676">
    <property type="term" value="F:nucleic acid binding"/>
    <property type="evidence" value="ECO:0007669"/>
    <property type="project" value="InterPro"/>
</dbReference>
<dbReference type="Gene3D" id="3.30.420.10">
    <property type="entry name" value="Ribonuclease H-like superfamily/Ribonuclease H"/>
    <property type="match status" value="1"/>
</dbReference>
<name>A0A9Q3GYX2_9BASI</name>
<organism evidence="2 3">
    <name type="scientific">Austropuccinia psidii MF-1</name>
    <dbReference type="NCBI Taxonomy" id="1389203"/>
    <lineage>
        <taxon>Eukaryota</taxon>
        <taxon>Fungi</taxon>
        <taxon>Dikarya</taxon>
        <taxon>Basidiomycota</taxon>
        <taxon>Pucciniomycotina</taxon>
        <taxon>Pucciniomycetes</taxon>
        <taxon>Pucciniales</taxon>
        <taxon>Sphaerophragmiaceae</taxon>
        <taxon>Austropuccinia</taxon>
    </lineage>
</organism>
<accession>A0A9Q3GYX2</accession>
<dbReference type="SUPFAM" id="SSF53098">
    <property type="entry name" value="Ribonuclease H-like"/>
    <property type="match status" value="1"/>
</dbReference>
<evidence type="ECO:0000259" key="1">
    <source>
        <dbReference type="PROSITE" id="PS50879"/>
    </source>
</evidence>
<dbReference type="InterPro" id="IPR012337">
    <property type="entry name" value="RNaseH-like_sf"/>
</dbReference>
<feature type="domain" description="RNase H type-1" evidence="1">
    <location>
        <begin position="180"/>
        <end position="323"/>
    </location>
</feature>
<dbReference type="EMBL" id="AVOT02007778">
    <property type="protein sequence ID" value="MBW0484647.1"/>
    <property type="molecule type" value="Genomic_DNA"/>
</dbReference>
<dbReference type="AlphaFoldDB" id="A0A9Q3GYX2"/>
<protein>
    <recommendedName>
        <fullName evidence="1">RNase H type-1 domain-containing protein</fullName>
    </recommendedName>
</protein>
<sequence>MNRMTNKYFGLNSKDTRLLIKAVLYPRILLGSIIWWNNSNDKKINKIMKLIYNKAARLIMRAQKSTPISFLKWDSGLNSLRQTHIKHAHITLAKLYTKDNQHPTKHLIKNELTETEITHHPSTIHKLVERDKIINALDTQIETINTYAVPPWNIPLEVFNLNNDKAQAKTLVLEALNKQGPDTLAIFTDGSDIPDRGKRAVAIILNNNMIIKRHMLKETKISNYETEIIGLSLAVEAAKREIYKRRDNGETVGKIYIFCDNQGALRKVADPTTSSSAQYLYLKTHQEFKTLKNLVTTYLWWCPGHFKIEGNDKADKAAKEAALDNTMKTQQVKHSLSK</sequence>
<reference evidence="2" key="1">
    <citation type="submission" date="2021-03" db="EMBL/GenBank/DDBJ databases">
        <title>Draft genome sequence of rust myrtle Austropuccinia psidii MF-1, a brazilian biotype.</title>
        <authorList>
            <person name="Quecine M.C."/>
            <person name="Pachon D.M.R."/>
            <person name="Bonatelli M.L."/>
            <person name="Correr F.H."/>
            <person name="Franceschini L.M."/>
            <person name="Leite T.F."/>
            <person name="Margarido G.R.A."/>
            <person name="Almeida C.A."/>
            <person name="Ferrarezi J.A."/>
            <person name="Labate C.A."/>
        </authorList>
    </citation>
    <scope>NUCLEOTIDE SEQUENCE</scope>
    <source>
        <strain evidence="2">MF-1</strain>
    </source>
</reference>
<dbReference type="InterPro" id="IPR036397">
    <property type="entry name" value="RNaseH_sf"/>
</dbReference>
<dbReference type="GO" id="GO:0004523">
    <property type="term" value="F:RNA-DNA hybrid ribonuclease activity"/>
    <property type="evidence" value="ECO:0007669"/>
    <property type="project" value="InterPro"/>
</dbReference>
<evidence type="ECO:0000313" key="2">
    <source>
        <dbReference type="EMBL" id="MBW0484647.1"/>
    </source>
</evidence>
<dbReference type="PROSITE" id="PS50879">
    <property type="entry name" value="RNASE_H_1"/>
    <property type="match status" value="1"/>
</dbReference>
<dbReference type="CDD" id="cd09276">
    <property type="entry name" value="Rnase_HI_RT_non_LTR"/>
    <property type="match status" value="1"/>
</dbReference>
<dbReference type="Proteomes" id="UP000765509">
    <property type="component" value="Unassembled WGS sequence"/>
</dbReference>
<dbReference type="OrthoDB" id="6508425at2759"/>
<gene>
    <name evidence="2" type="ORF">O181_024362</name>
</gene>
<evidence type="ECO:0000313" key="3">
    <source>
        <dbReference type="Proteomes" id="UP000765509"/>
    </source>
</evidence>
<dbReference type="InterPro" id="IPR002156">
    <property type="entry name" value="RNaseH_domain"/>
</dbReference>
<keyword evidence="3" id="KW-1185">Reference proteome</keyword>
<comment type="caution">
    <text evidence="2">The sequence shown here is derived from an EMBL/GenBank/DDBJ whole genome shotgun (WGS) entry which is preliminary data.</text>
</comment>
<dbReference type="Pfam" id="PF00075">
    <property type="entry name" value="RNase_H"/>
    <property type="match status" value="1"/>
</dbReference>
<proteinExistence type="predicted"/>